<dbReference type="GO" id="GO:0071972">
    <property type="term" value="F:peptidoglycan L,D-transpeptidase activity"/>
    <property type="evidence" value="ECO:0007669"/>
    <property type="project" value="TreeGrafter"/>
</dbReference>
<sequence length="204" mass="22612">MPIKLVKWIVGLLVAGILVIGFKQTLFAYHRKAAAQPEKTTKVAVKSKTTRHVKSTSQSIDWHKPSMTKAYPDLAAHPQVKLEVSIAKQRVYLIDQGKTLYTMRASTGKKGSATPKGHFKIQAERGTHFYNAASGEGANYWVSFKDHGIYLFHSVPVDASGHYVAKEAEQLGKKSNSHGCVRLSIADAKWLYEHIRQGTPVIIS</sequence>
<reference evidence="8 9" key="1">
    <citation type="submission" date="2018-11" db="EMBL/GenBank/DDBJ databases">
        <authorList>
            <person name="Wuyts S."/>
        </authorList>
    </citation>
    <scope>NUCLEOTIDE SEQUENCE [LARGE SCALE GENOMIC DNA]</scope>
    <source>
        <strain evidence="8">Lactobacillus mudanjiangensis AMBF249</strain>
    </source>
</reference>
<dbReference type="Pfam" id="PF03734">
    <property type="entry name" value="YkuD"/>
    <property type="match status" value="1"/>
</dbReference>
<evidence type="ECO:0000256" key="3">
    <source>
        <dbReference type="ARBA" id="ARBA00022960"/>
    </source>
</evidence>
<feature type="active site" description="Proton donor/acceptor" evidence="6">
    <location>
        <position position="153"/>
    </location>
</feature>
<dbReference type="GO" id="GO:0008360">
    <property type="term" value="P:regulation of cell shape"/>
    <property type="evidence" value="ECO:0007669"/>
    <property type="project" value="UniProtKB-UniRule"/>
</dbReference>
<evidence type="ECO:0000256" key="4">
    <source>
        <dbReference type="ARBA" id="ARBA00022984"/>
    </source>
</evidence>
<dbReference type="UniPathway" id="UPA00219"/>
<dbReference type="RefSeq" id="WP_130844798.1">
    <property type="nucleotide sequence ID" value="NZ_BJDY01000004.1"/>
</dbReference>
<dbReference type="OrthoDB" id="177750at2"/>
<dbReference type="Gene3D" id="2.40.440.10">
    <property type="entry name" value="L,D-transpeptidase catalytic domain-like"/>
    <property type="match status" value="1"/>
</dbReference>
<evidence type="ECO:0000256" key="5">
    <source>
        <dbReference type="ARBA" id="ARBA00023316"/>
    </source>
</evidence>
<dbReference type="SUPFAM" id="SSF141523">
    <property type="entry name" value="L,D-transpeptidase catalytic domain-like"/>
    <property type="match status" value="1"/>
</dbReference>
<dbReference type="PANTHER" id="PTHR30582">
    <property type="entry name" value="L,D-TRANSPEPTIDASE"/>
    <property type="match status" value="1"/>
</dbReference>
<dbReference type="InterPro" id="IPR050979">
    <property type="entry name" value="LD-transpeptidase"/>
</dbReference>
<protein>
    <submittedName>
        <fullName evidence="8">Cell surface protein [Lactobacillus pentosus]</fullName>
    </submittedName>
</protein>
<dbReference type="GO" id="GO:0018104">
    <property type="term" value="P:peptidoglycan-protein cross-linking"/>
    <property type="evidence" value="ECO:0007669"/>
    <property type="project" value="TreeGrafter"/>
</dbReference>
<gene>
    <name evidence="8" type="ORF">MUDAN_MDHGFNIF_00650</name>
</gene>
<dbReference type="GO" id="GO:0071555">
    <property type="term" value="P:cell wall organization"/>
    <property type="evidence" value="ECO:0007669"/>
    <property type="project" value="UniProtKB-UniRule"/>
</dbReference>
<dbReference type="AlphaFoldDB" id="A0A660DXL6"/>
<dbReference type="InterPro" id="IPR005490">
    <property type="entry name" value="LD_TPept_cat_dom"/>
</dbReference>
<keyword evidence="2" id="KW-0808">Transferase</keyword>
<keyword evidence="3 6" id="KW-0133">Cell shape</keyword>
<dbReference type="Proteomes" id="UP000289996">
    <property type="component" value="Unassembled WGS sequence"/>
</dbReference>
<evidence type="ECO:0000313" key="9">
    <source>
        <dbReference type="Proteomes" id="UP000289996"/>
    </source>
</evidence>
<dbReference type="GO" id="GO:0016740">
    <property type="term" value="F:transferase activity"/>
    <property type="evidence" value="ECO:0007669"/>
    <property type="project" value="UniProtKB-KW"/>
</dbReference>
<evidence type="ECO:0000259" key="7">
    <source>
        <dbReference type="PROSITE" id="PS52029"/>
    </source>
</evidence>
<dbReference type="InterPro" id="IPR038063">
    <property type="entry name" value="Transpep_catalytic_dom"/>
</dbReference>
<evidence type="ECO:0000313" key="8">
    <source>
        <dbReference type="EMBL" id="VDG28464.1"/>
    </source>
</evidence>
<feature type="domain" description="L,D-TPase catalytic" evidence="7">
    <location>
        <begin position="80"/>
        <end position="204"/>
    </location>
</feature>
<comment type="pathway">
    <text evidence="1 6">Cell wall biogenesis; peptidoglycan biosynthesis.</text>
</comment>
<dbReference type="PROSITE" id="PS52029">
    <property type="entry name" value="LD_TPASE"/>
    <property type="match status" value="1"/>
</dbReference>
<name>A0A660DXL6_9LACO</name>
<dbReference type="CDD" id="cd16913">
    <property type="entry name" value="YkuD_like"/>
    <property type="match status" value="1"/>
</dbReference>
<keyword evidence="5 6" id="KW-0961">Cell wall biogenesis/degradation</keyword>
<dbReference type="GO" id="GO:0005576">
    <property type="term" value="C:extracellular region"/>
    <property type="evidence" value="ECO:0007669"/>
    <property type="project" value="TreeGrafter"/>
</dbReference>
<proteinExistence type="predicted"/>
<feature type="active site" description="Nucleophile" evidence="6">
    <location>
        <position position="180"/>
    </location>
</feature>
<evidence type="ECO:0000256" key="2">
    <source>
        <dbReference type="ARBA" id="ARBA00022679"/>
    </source>
</evidence>
<dbReference type="PANTHER" id="PTHR30582:SF2">
    <property type="entry name" value="L,D-TRANSPEPTIDASE YCIB-RELATED"/>
    <property type="match status" value="1"/>
</dbReference>
<dbReference type="EMBL" id="UYIG01000112">
    <property type="protein sequence ID" value="VDG28464.1"/>
    <property type="molecule type" value="Genomic_DNA"/>
</dbReference>
<keyword evidence="9" id="KW-1185">Reference proteome</keyword>
<organism evidence="8 9">
    <name type="scientific">Lactiplantibacillus mudanjiangensis</name>
    <dbReference type="NCBI Taxonomy" id="1296538"/>
    <lineage>
        <taxon>Bacteria</taxon>
        <taxon>Bacillati</taxon>
        <taxon>Bacillota</taxon>
        <taxon>Bacilli</taxon>
        <taxon>Lactobacillales</taxon>
        <taxon>Lactobacillaceae</taxon>
        <taxon>Lactiplantibacillus</taxon>
    </lineage>
</organism>
<accession>A0A660DXL6</accession>
<keyword evidence="4 6" id="KW-0573">Peptidoglycan synthesis</keyword>
<evidence type="ECO:0000256" key="6">
    <source>
        <dbReference type="PROSITE-ProRule" id="PRU01373"/>
    </source>
</evidence>
<evidence type="ECO:0000256" key="1">
    <source>
        <dbReference type="ARBA" id="ARBA00004752"/>
    </source>
</evidence>